<organism evidence="6 7">
    <name type="scientific">Heterocephalus glaber</name>
    <name type="common">Naked mole rat</name>
    <dbReference type="NCBI Taxonomy" id="10181"/>
    <lineage>
        <taxon>Eukaryota</taxon>
        <taxon>Metazoa</taxon>
        <taxon>Chordata</taxon>
        <taxon>Craniata</taxon>
        <taxon>Vertebrata</taxon>
        <taxon>Euteleostomi</taxon>
        <taxon>Mammalia</taxon>
        <taxon>Eutheria</taxon>
        <taxon>Euarchontoglires</taxon>
        <taxon>Glires</taxon>
        <taxon>Rodentia</taxon>
        <taxon>Hystricomorpha</taxon>
        <taxon>Bathyergidae</taxon>
        <taxon>Heterocephalus</taxon>
    </lineage>
</organism>
<dbReference type="PANTHER" id="PTHR23410">
    <property type="entry name" value="RIBOSOMAL PROTEIN L5-RELATED"/>
    <property type="match status" value="1"/>
</dbReference>
<dbReference type="PRINTS" id="PR00058">
    <property type="entry name" value="RIBOSOMALL5"/>
</dbReference>
<reference evidence="6 7" key="1">
    <citation type="journal article" date="2011" name="Nature">
        <title>Genome sequencing reveals insights into physiology and longevity of the naked mole rat.</title>
        <authorList>
            <person name="Kim E.B."/>
            <person name="Fang X."/>
            <person name="Fushan A.A."/>
            <person name="Huang Z."/>
            <person name="Lobanov A.V."/>
            <person name="Han L."/>
            <person name="Marino S.M."/>
            <person name="Sun X."/>
            <person name="Turanov A.A."/>
            <person name="Yang P."/>
            <person name="Yim S.H."/>
            <person name="Zhao X."/>
            <person name="Kasaikina M.V."/>
            <person name="Stoletzki N."/>
            <person name="Peng C."/>
            <person name="Polak P."/>
            <person name="Xiong Z."/>
            <person name="Kiezun A."/>
            <person name="Zhu Y."/>
            <person name="Chen Y."/>
            <person name="Kryukov G.V."/>
            <person name="Zhang Q."/>
            <person name="Peshkin L."/>
            <person name="Yang L."/>
            <person name="Bronson R.T."/>
            <person name="Buffenstein R."/>
            <person name="Wang B."/>
            <person name="Han C."/>
            <person name="Li Q."/>
            <person name="Chen L."/>
            <person name="Zhao W."/>
            <person name="Sunyaev S.R."/>
            <person name="Park T.J."/>
            <person name="Zhang G."/>
            <person name="Wang J."/>
            <person name="Gladyshev V.N."/>
        </authorList>
    </citation>
    <scope>NUCLEOTIDE SEQUENCE [LARGE SCALE GENOMIC DNA]</scope>
</reference>
<protein>
    <recommendedName>
        <fullName evidence="4">Large ribosomal subunit protein uL18</fullName>
    </recommendedName>
    <alternativeName>
        <fullName evidence="5">60S ribosomal protein L5</fullName>
    </alternativeName>
</protein>
<dbReference type="SUPFAM" id="SSF53137">
    <property type="entry name" value="Translational machinery components"/>
    <property type="match status" value="1"/>
</dbReference>
<gene>
    <name evidence="6" type="ORF">GW7_14054</name>
</gene>
<evidence type="ECO:0000256" key="2">
    <source>
        <dbReference type="ARBA" id="ARBA00022980"/>
    </source>
</evidence>
<evidence type="ECO:0000256" key="1">
    <source>
        <dbReference type="ARBA" id="ARBA00007116"/>
    </source>
</evidence>
<dbReference type="EMBL" id="JH169123">
    <property type="protein sequence ID" value="EHB05975.1"/>
    <property type="molecule type" value="Genomic_DNA"/>
</dbReference>
<dbReference type="CDD" id="cd00432">
    <property type="entry name" value="Ribosomal_L18_L5e"/>
    <property type="match status" value="1"/>
</dbReference>
<dbReference type="PANTHER" id="PTHR23410:SF12">
    <property type="entry name" value="LARGE RIBOSOMAL SUBUNIT PROTEIN UL18"/>
    <property type="match status" value="1"/>
</dbReference>
<dbReference type="GO" id="GO:0000027">
    <property type="term" value="P:ribosomal large subunit assembly"/>
    <property type="evidence" value="ECO:0007669"/>
    <property type="project" value="TreeGrafter"/>
</dbReference>
<sequence length="307" mass="33839">MGFVKAVKNKACFKRYQGKFRKTDYYVQKCLVIQGKSKYNTPKYRMIVLLTNRDIICQIAHVHTEAGMMVCAANAHELPKYGVKVGLTNYTVACCTGLLLAHGLLNRFGMDKIDKGQVEVTGRKYNVGSIGGQPGAFTCYLDVGLARTTTGNKVFGAPEAAVDGGLPIPHSTKRFPGYDSESKEFRAEVHRKHILGQNVANYVLPNGRRWRCLQETVRSVHKEQRKITRDGKCFESVQNTKAAMTAQRKALKKEDSRAAAESGKKDGALTIARLGSTTDYTALNDYLLDSSCPLEDFSLALSGKPSS</sequence>
<dbReference type="AlphaFoldDB" id="G5B9L4"/>
<evidence type="ECO:0000256" key="3">
    <source>
        <dbReference type="ARBA" id="ARBA00023274"/>
    </source>
</evidence>
<accession>G5B9L4</accession>
<dbReference type="InterPro" id="IPR057268">
    <property type="entry name" value="Ribosomal_L18"/>
</dbReference>
<keyword evidence="2 6" id="KW-0689">Ribosomal protein</keyword>
<proteinExistence type="inferred from homology"/>
<keyword evidence="3" id="KW-0687">Ribonucleoprotein</keyword>
<evidence type="ECO:0000313" key="6">
    <source>
        <dbReference type="EMBL" id="EHB05975.1"/>
    </source>
</evidence>
<dbReference type="Gene3D" id="3.30.420.100">
    <property type="match status" value="1"/>
</dbReference>
<dbReference type="Pfam" id="PF17144">
    <property type="entry name" value="Ribosomal_L5e"/>
    <property type="match status" value="1"/>
</dbReference>
<evidence type="ECO:0000313" key="7">
    <source>
        <dbReference type="Proteomes" id="UP000006813"/>
    </source>
</evidence>
<evidence type="ECO:0000256" key="4">
    <source>
        <dbReference type="ARBA" id="ARBA00035197"/>
    </source>
</evidence>
<dbReference type="STRING" id="10181.G5B9L4"/>
<dbReference type="InterPro" id="IPR005485">
    <property type="entry name" value="Rbsml_uL18_euk_arch"/>
</dbReference>
<name>G5B9L4_HETGA</name>
<dbReference type="GO" id="GO:0008097">
    <property type="term" value="F:5S rRNA binding"/>
    <property type="evidence" value="ECO:0007669"/>
    <property type="project" value="InterPro"/>
</dbReference>
<dbReference type="Proteomes" id="UP000006813">
    <property type="component" value="Unassembled WGS sequence"/>
</dbReference>
<dbReference type="GO" id="GO:0003735">
    <property type="term" value="F:structural constituent of ribosome"/>
    <property type="evidence" value="ECO:0007669"/>
    <property type="project" value="InterPro"/>
</dbReference>
<evidence type="ECO:0000256" key="5">
    <source>
        <dbReference type="ARBA" id="ARBA00035352"/>
    </source>
</evidence>
<comment type="similarity">
    <text evidence="1">Belongs to the universal ribosomal protein uL18 family.</text>
</comment>
<dbReference type="GO" id="GO:0022625">
    <property type="term" value="C:cytosolic large ribosomal subunit"/>
    <property type="evidence" value="ECO:0007669"/>
    <property type="project" value="TreeGrafter"/>
</dbReference>
<dbReference type="GO" id="GO:0006412">
    <property type="term" value="P:translation"/>
    <property type="evidence" value="ECO:0007669"/>
    <property type="project" value="InterPro"/>
</dbReference>
<dbReference type="InParanoid" id="G5B9L4"/>